<dbReference type="InterPro" id="IPR007696">
    <property type="entry name" value="DNA_mismatch_repair_MutS_core"/>
</dbReference>
<feature type="region of interest" description="Disordered" evidence="6">
    <location>
        <begin position="821"/>
        <end position="877"/>
    </location>
</feature>
<feature type="compositionally biased region" description="Basic and acidic residues" evidence="6">
    <location>
        <begin position="271"/>
        <end position="296"/>
    </location>
</feature>
<dbReference type="PANTHER" id="PTHR11361:SF150">
    <property type="entry name" value="DNA MISMATCH REPAIR PROTEIN MSH6"/>
    <property type="match status" value="1"/>
</dbReference>
<dbReference type="GO" id="GO:0140664">
    <property type="term" value="F:ATP-dependent DNA damage sensor activity"/>
    <property type="evidence" value="ECO:0007669"/>
    <property type="project" value="InterPro"/>
</dbReference>
<dbReference type="GO" id="GO:0005634">
    <property type="term" value="C:nucleus"/>
    <property type="evidence" value="ECO:0007669"/>
    <property type="project" value="TreeGrafter"/>
</dbReference>
<dbReference type="SMART" id="SM00533">
    <property type="entry name" value="MUTSd"/>
    <property type="match status" value="1"/>
</dbReference>
<feature type="region of interest" description="Disordered" evidence="6">
    <location>
        <begin position="116"/>
        <end position="257"/>
    </location>
</feature>
<feature type="compositionally biased region" description="Basic and acidic residues" evidence="6">
    <location>
        <begin position="748"/>
        <end position="759"/>
    </location>
</feature>
<feature type="domain" description="DNA mismatch repair protein MutS core" evidence="7">
    <location>
        <begin position="900"/>
        <end position="1260"/>
    </location>
</feature>
<dbReference type="InterPro" id="IPR016151">
    <property type="entry name" value="DNA_mismatch_repair_MutS_N"/>
</dbReference>
<keyword evidence="10" id="KW-1185">Reference proteome</keyword>
<dbReference type="SUPFAM" id="SSF52540">
    <property type="entry name" value="P-loop containing nucleoside triphosphate hydrolases"/>
    <property type="match status" value="1"/>
</dbReference>
<dbReference type="Pfam" id="PF05192">
    <property type="entry name" value="MutS_III"/>
    <property type="match status" value="1"/>
</dbReference>
<evidence type="ECO:0000256" key="3">
    <source>
        <dbReference type="ARBA" id="ARBA00022840"/>
    </source>
</evidence>
<evidence type="ECO:0000313" key="10">
    <source>
        <dbReference type="Proteomes" id="UP000265515"/>
    </source>
</evidence>
<accession>A0A388LVH8</accession>
<name>A0A388LVH8_CHABU</name>
<evidence type="ECO:0000259" key="7">
    <source>
        <dbReference type="SMART" id="SM00533"/>
    </source>
</evidence>
<keyword evidence="5" id="KW-0234">DNA repair</keyword>
<feature type="compositionally biased region" description="Acidic residues" evidence="6">
    <location>
        <begin position="340"/>
        <end position="366"/>
    </location>
</feature>
<feature type="compositionally biased region" description="Basic and acidic residues" evidence="6">
    <location>
        <begin position="40"/>
        <end position="51"/>
    </location>
</feature>
<comment type="caution">
    <text evidence="9">The sequence shown here is derived from an EMBL/GenBank/DDBJ whole genome shotgun (WGS) entry which is preliminary data.</text>
</comment>
<dbReference type="SUPFAM" id="SSF48334">
    <property type="entry name" value="DNA repair protein MutS, domain III"/>
    <property type="match status" value="1"/>
</dbReference>
<evidence type="ECO:0000256" key="4">
    <source>
        <dbReference type="ARBA" id="ARBA00023125"/>
    </source>
</evidence>
<keyword evidence="2 5" id="KW-0227">DNA damage</keyword>
<dbReference type="GO" id="GO:0005524">
    <property type="term" value="F:ATP binding"/>
    <property type="evidence" value="ECO:0007669"/>
    <property type="project" value="UniProtKB-UniRule"/>
</dbReference>
<feature type="compositionally biased region" description="Basic and acidic residues" evidence="6">
    <location>
        <begin position="236"/>
        <end position="257"/>
    </location>
</feature>
<dbReference type="Gene3D" id="2.30.30.140">
    <property type="match status" value="1"/>
</dbReference>
<feature type="compositionally biased region" description="Gly residues" evidence="6">
    <location>
        <begin position="134"/>
        <end position="143"/>
    </location>
</feature>
<dbReference type="Gene3D" id="3.40.50.300">
    <property type="entry name" value="P-loop containing nucleotide triphosphate hydrolases"/>
    <property type="match status" value="1"/>
</dbReference>
<sequence>MDDSLTQCKDVKEEEEENAKKGGASGIAARGGKQSTGNDDCSRQDQEKANDGDAQSTLIGRRLRVLWPRDRVWYTGHVSSFDRRSGKHCIAYDDGDEEALLLKDEKVEWLDAVTAAAGDGKKKLNGDGNVEGVNGRGFEGGSALGKSDKQEEGRKGERGGDSMESAEKRDPTREGGRRRVLKKAASGQSVAARRLVVESEDEEGEKDDGTRKGWEKVNGEEEKENAMDTKEEEEEKDNKMDDIPLVERRRPMGTMEKEMAMDMEGEKEMAMDMEGEKAKKREKGSAIDDMPLQERRRPLRSRRRVVYCSESGGSGSEDTGDEDWDVEKMKKEEGVGVNGNDEDDDEEEEEEEEEDTGQEDENEVDDLDKPLGRRRNGGGGGARGGAKDGSRGKKRGRTGAGGEEDDSDNVKSHRSRKKAKCGLAMAIASKRTEKMEEEDGANEGDKKNGSGSGSGQGQDDMVKERGGGSMKPKPSSSAVTATTRDRYRWLLGEDRAITTDTLSVSQSAISAPGTTRELVGEAAVRFGARAEKFEFLGRNRKDANRRCPDHPQFDPRTLFLPGDFLKGLPAGQKQWWEFKSKHMDKVLLFKMGKFYEMFEMDAHVGAQDLDLQYMKGDQPHCGFPEKNYAENAERLARKGHRVLVVEQTETPEQLAQRKERTGAKDKFTDDDCRTHLRSVLSELRPVEVIKPLGALSEETERAVRESTRQPLVNALMPETEFWSAERTLKELSTCYGPLQLENGQLNGDPDRGEGGRNDMDDTSSGSNNWPLILRHLASGRPRGEMALSALGGCLFYLRQALLDRDLLAMKYVRALPGSDMCWKQGSSEDGNETEERPATSSAKEKGLQRDDRMEVDGEDGTASASLERREQEEDEEEPYMVLDSAALENLEILENNRDGGTAGTLLAHLDHCVTSFGRRLLRRWLVRPLYKVSSIVRRQDAVSDLKTVASDAVAAARRHLQGIPDLERMLARLHASSGAAGGSGRFAQNVVLYEDSSKRHLGQFTSVLRGCRAMVRAIQEFKSCEKDISSSLLRHLVTPGMGFPDVRDTVNEFERAFDWAAAESSGRIIPRKGVDRDYDKASQSVEEVESRLDEYLERQRRKLGGCAEMCYVTVGKEPYQMEIPERLHSKVPNEYEVRSQKKGYRRYWTPAIRELLQEHAAAAEEREAALNGILRGLLQSFCSDTSKWVKAVAAIAELDALCSLASLNIYVEGTLCRPVFERQQLATWNTTASTADEEGDSAKGPWLYAKELRHPSLSGSQAVRSTPFVPNDTMLGGPGQAPFMLLTGPNMGGKSTLLRQVCLAVIMAQIGADVPAVEFGLSPTDRIFVRMGARDHIMSGQSTFLVELSETAGMLRCATQNSLVALDELGRGTATSDGAAIA</sequence>
<dbReference type="InterPro" id="IPR007695">
    <property type="entry name" value="DNA_mismatch_repair_MutS-lik_N"/>
</dbReference>
<dbReference type="OrthoDB" id="10252754at2759"/>
<evidence type="ECO:0000259" key="8">
    <source>
        <dbReference type="SMART" id="SM00534"/>
    </source>
</evidence>
<dbReference type="GO" id="GO:0006298">
    <property type="term" value="P:mismatch repair"/>
    <property type="evidence" value="ECO:0007669"/>
    <property type="project" value="InterPro"/>
</dbReference>
<dbReference type="GO" id="GO:0030983">
    <property type="term" value="F:mismatched DNA binding"/>
    <property type="evidence" value="ECO:0007669"/>
    <property type="project" value="UniProtKB-UniRule"/>
</dbReference>
<dbReference type="PANTHER" id="PTHR11361">
    <property type="entry name" value="DNA MISMATCH REPAIR PROTEIN MUTS FAMILY MEMBER"/>
    <property type="match status" value="1"/>
</dbReference>
<feature type="region of interest" description="Disordered" evidence="6">
    <location>
        <begin position="739"/>
        <end position="768"/>
    </location>
</feature>
<dbReference type="InterPro" id="IPR036187">
    <property type="entry name" value="DNA_mismatch_repair_MutS_sf"/>
</dbReference>
<feature type="region of interest" description="Disordered" evidence="6">
    <location>
        <begin position="1"/>
        <end position="60"/>
    </location>
</feature>
<dbReference type="Pfam" id="PF00488">
    <property type="entry name" value="MutS_V"/>
    <property type="match status" value="1"/>
</dbReference>
<dbReference type="EMBL" id="BFEA01000553">
    <property type="protein sequence ID" value="GBG86212.1"/>
    <property type="molecule type" value="Genomic_DNA"/>
</dbReference>
<feature type="compositionally biased region" description="Basic and acidic residues" evidence="6">
    <location>
        <begin position="146"/>
        <end position="177"/>
    </location>
</feature>
<dbReference type="Gene3D" id="1.10.1420.10">
    <property type="match status" value="2"/>
</dbReference>
<protein>
    <recommendedName>
        <fullName evidence="5">DNA mismatch repair protein</fullName>
    </recommendedName>
</protein>
<evidence type="ECO:0000256" key="2">
    <source>
        <dbReference type="ARBA" id="ARBA00022763"/>
    </source>
</evidence>
<feature type="compositionally biased region" description="Basic and acidic residues" evidence="6">
    <location>
        <begin position="833"/>
        <end position="855"/>
    </location>
</feature>
<dbReference type="Pfam" id="PF05190">
    <property type="entry name" value="MutS_IV"/>
    <property type="match status" value="1"/>
</dbReference>
<gene>
    <name evidence="9" type="ORF">CBR_g41117</name>
</gene>
<feature type="compositionally biased region" description="Basic and acidic residues" evidence="6">
    <location>
        <begin position="207"/>
        <end position="229"/>
    </location>
</feature>
<dbReference type="InterPro" id="IPR000432">
    <property type="entry name" value="DNA_mismatch_repair_MutS_C"/>
</dbReference>
<dbReference type="InterPro" id="IPR017261">
    <property type="entry name" value="DNA_mismatch_repair_MutS/MSH"/>
</dbReference>
<evidence type="ECO:0000256" key="5">
    <source>
        <dbReference type="PIRNR" id="PIRNR037677"/>
    </source>
</evidence>
<dbReference type="SUPFAM" id="SSF63748">
    <property type="entry name" value="Tudor/PWWP/MBT"/>
    <property type="match status" value="1"/>
</dbReference>
<dbReference type="GO" id="GO:0003684">
    <property type="term" value="F:damaged DNA binding"/>
    <property type="evidence" value="ECO:0007669"/>
    <property type="project" value="EnsemblPlants"/>
</dbReference>
<dbReference type="Proteomes" id="UP000265515">
    <property type="component" value="Unassembled WGS sequence"/>
</dbReference>
<feature type="region of interest" description="Disordered" evidence="6">
    <location>
        <begin position="271"/>
        <end position="481"/>
    </location>
</feature>
<dbReference type="PIRSF" id="PIRSF037677">
    <property type="entry name" value="DNA_mis_repair_Msh6"/>
    <property type="match status" value="1"/>
</dbReference>
<dbReference type="InterPro" id="IPR036678">
    <property type="entry name" value="MutS_con_dom_sf"/>
</dbReference>
<dbReference type="Gene3D" id="3.40.1170.10">
    <property type="entry name" value="DNA repair protein MutS, domain I"/>
    <property type="match status" value="1"/>
</dbReference>
<keyword evidence="4 5" id="KW-0238">DNA-binding</keyword>
<dbReference type="Gramene" id="GBG86212">
    <property type="protein sequence ID" value="GBG86212"/>
    <property type="gene ID" value="CBR_g41117"/>
</dbReference>
<organism evidence="9 10">
    <name type="scientific">Chara braunii</name>
    <name type="common">Braun's stonewort</name>
    <dbReference type="NCBI Taxonomy" id="69332"/>
    <lineage>
        <taxon>Eukaryota</taxon>
        <taxon>Viridiplantae</taxon>
        <taxon>Streptophyta</taxon>
        <taxon>Charophyceae</taxon>
        <taxon>Charales</taxon>
        <taxon>Characeae</taxon>
        <taxon>Chara</taxon>
    </lineage>
</organism>
<comment type="function">
    <text evidence="5">Component of the post-replicative DNA mismatch repair system (MMR).</text>
</comment>
<dbReference type="FunFam" id="1.10.1420.10:FF:000005">
    <property type="entry name" value="DNA mismatch repair protein"/>
    <property type="match status" value="1"/>
</dbReference>
<dbReference type="Pfam" id="PF01624">
    <property type="entry name" value="MutS_I"/>
    <property type="match status" value="1"/>
</dbReference>
<feature type="domain" description="DNA mismatch repair proteins mutS family" evidence="8">
    <location>
        <begin position="1281"/>
        <end position="1382"/>
    </location>
</feature>
<dbReference type="Gene3D" id="3.30.420.110">
    <property type="entry name" value="MutS, connector domain"/>
    <property type="match status" value="1"/>
</dbReference>
<comment type="similarity">
    <text evidence="5">Belongs to the DNA mismatch repair MutS family.</text>
</comment>
<dbReference type="SUPFAM" id="SSF55271">
    <property type="entry name" value="DNA repair protein MutS, domain I"/>
    <property type="match status" value="1"/>
</dbReference>
<evidence type="ECO:0000256" key="1">
    <source>
        <dbReference type="ARBA" id="ARBA00022741"/>
    </source>
</evidence>
<dbReference type="InterPro" id="IPR007861">
    <property type="entry name" value="DNA_mismatch_repair_MutS_clamp"/>
</dbReference>
<evidence type="ECO:0000313" key="9">
    <source>
        <dbReference type="EMBL" id="GBG86212.1"/>
    </source>
</evidence>
<keyword evidence="3 5" id="KW-0067">ATP-binding</keyword>
<reference evidence="9 10" key="1">
    <citation type="journal article" date="2018" name="Cell">
        <title>The Chara Genome: Secondary Complexity and Implications for Plant Terrestrialization.</title>
        <authorList>
            <person name="Nishiyama T."/>
            <person name="Sakayama H."/>
            <person name="Vries J.D."/>
            <person name="Buschmann H."/>
            <person name="Saint-Marcoux D."/>
            <person name="Ullrich K.K."/>
            <person name="Haas F.B."/>
            <person name="Vanderstraeten L."/>
            <person name="Becker D."/>
            <person name="Lang D."/>
            <person name="Vosolsobe S."/>
            <person name="Rombauts S."/>
            <person name="Wilhelmsson P.K.I."/>
            <person name="Janitza P."/>
            <person name="Kern R."/>
            <person name="Heyl A."/>
            <person name="Rumpler F."/>
            <person name="Villalobos L.I.A.C."/>
            <person name="Clay J.M."/>
            <person name="Skokan R."/>
            <person name="Toyoda A."/>
            <person name="Suzuki Y."/>
            <person name="Kagoshima H."/>
            <person name="Schijlen E."/>
            <person name="Tajeshwar N."/>
            <person name="Catarino B."/>
            <person name="Hetherington A.J."/>
            <person name="Saltykova A."/>
            <person name="Bonnot C."/>
            <person name="Breuninger H."/>
            <person name="Symeonidi A."/>
            <person name="Radhakrishnan G.V."/>
            <person name="Van Nieuwerburgh F."/>
            <person name="Deforce D."/>
            <person name="Chang C."/>
            <person name="Karol K.G."/>
            <person name="Hedrich R."/>
            <person name="Ulvskov P."/>
            <person name="Glockner G."/>
            <person name="Delwiche C.F."/>
            <person name="Petrasek J."/>
            <person name="Van de Peer Y."/>
            <person name="Friml J."/>
            <person name="Beilby M."/>
            <person name="Dolan L."/>
            <person name="Kohara Y."/>
            <person name="Sugano S."/>
            <person name="Fujiyama A."/>
            <person name="Delaux P.-M."/>
            <person name="Quint M."/>
            <person name="TheiBen G."/>
            <person name="Hagemann M."/>
            <person name="Harholt J."/>
            <person name="Dunand C."/>
            <person name="Zachgo S."/>
            <person name="Langdale J."/>
            <person name="Maumus F."/>
            <person name="Straeten D.V.D."/>
            <person name="Gould S.B."/>
            <person name="Rensing S.A."/>
        </authorList>
    </citation>
    <scope>NUCLEOTIDE SEQUENCE [LARGE SCALE GENOMIC DNA]</scope>
    <source>
        <strain evidence="9 10">S276</strain>
    </source>
</reference>
<dbReference type="GO" id="GO:0006290">
    <property type="term" value="P:pyrimidine dimer repair"/>
    <property type="evidence" value="ECO:0007669"/>
    <property type="project" value="EnsemblPlants"/>
</dbReference>
<keyword evidence="1 5" id="KW-0547">Nucleotide-binding</keyword>
<proteinExistence type="inferred from homology"/>
<dbReference type="STRING" id="69332.A0A388LVH8"/>
<evidence type="ECO:0000256" key="6">
    <source>
        <dbReference type="SAM" id="MobiDB-lite"/>
    </source>
</evidence>
<dbReference type="InterPro" id="IPR027417">
    <property type="entry name" value="P-loop_NTPase"/>
</dbReference>
<dbReference type="SMART" id="SM00534">
    <property type="entry name" value="MUTSac"/>
    <property type="match status" value="1"/>
</dbReference>
<dbReference type="CDD" id="cd20404">
    <property type="entry name" value="Tudor_Agenet_AtEML-like"/>
    <property type="match status" value="1"/>
</dbReference>
<dbReference type="InterPro" id="IPR045076">
    <property type="entry name" value="MutS"/>
</dbReference>